<proteinExistence type="inferred from homology"/>
<evidence type="ECO:0000256" key="6">
    <source>
        <dbReference type="RuleBase" id="RU362121"/>
    </source>
</evidence>
<dbReference type="SUPFAM" id="SSF51395">
    <property type="entry name" value="FMN-linked oxidoreductases"/>
    <property type="match status" value="1"/>
</dbReference>
<evidence type="ECO:0000313" key="10">
    <source>
        <dbReference type="EMBL" id="KAL2825059.1"/>
    </source>
</evidence>
<evidence type="ECO:0000259" key="9">
    <source>
        <dbReference type="PROSITE" id="PS51349"/>
    </source>
</evidence>
<dbReference type="InterPro" id="IPR018506">
    <property type="entry name" value="Cyt_B5_heme-BS"/>
</dbReference>
<dbReference type="Gene3D" id="3.10.120.10">
    <property type="entry name" value="Cytochrome b5-like heme/steroid binding domain"/>
    <property type="match status" value="1"/>
</dbReference>
<evidence type="ECO:0000256" key="1">
    <source>
        <dbReference type="ARBA" id="ARBA00001917"/>
    </source>
</evidence>
<dbReference type="PRINTS" id="PR00363">
    <property type="entry name" value="CYTOCHROMEB5"/>
</dbReference>
<sequence>MPWKNRSEVRQHSTRQSCWVIINGTVYDVTAFVNDHPGGASILLKYAGRDATEAFAPVHQIDTIPRYLTPQQNLGAVSDSDVDETIALPVQSKNKEEKKARLSSIINISDFEYAAIQHLPPTSFACKYSSTHPFLKSGAEDEHATTWNRDSWKAIRLRPRILRPIETINIATSILDTSFSAPFFICPAGGAKLAHPDGDLCLTRAAARHGILHWTCSNSSFPLPEMASARAPGQTTYWQIYAAADLAVTEEQVKRAVQLGYKGFALTVDAIWSGKRESDLRANSLLDDDDEDAGEEEEEEDTTFAKEPTVKRPPVWSRFNWVSAITWLRTLTDLPIAIKGIQTWEDAALCMQHPGVHPWLSNHGGRQIDSAPSAAETLVSMHQHCPEVFTKCNVIVDGGITRGADIVKALALGATAVGLGRGFLYSIVFGDAGASKAIRILVHEIETTMALLGITSLQELDSSYVSASHFFLWDCCIWN</sequence>
<organism evidence="10 11">
    <name type="scientific">Aspergillus cavernicola</name>
    <dbReference type="NCBI Taxonomy" id="176166"/>
    <lineage>
        <taxon>Eukaryota</taxon>
        <taxon>Fungi</taxon>
        <taxon>Dikarya</taxon>
        <taxon>Ascomycota</taxon>
        <taxon>Pezizomycotina</taxon>
        <taxon>Eurotiomycetes</taxon>
        <taxon>Eurotiomycetidae</taxon>
        <taxon>Eurotiales</taxon>
        <taxon>Aspergillaceae</taxon>
        <taxon>Aspergillus</taxon>
        <taxon>Aspergillus subgen. Nidulantes</taxon>
    </lineage>
</organism>
<reference evidence="10 11" key="1">
    <citation type="submission" date="2024-07" db="EMBL/GenBank/DDBJ databases">
        <title>Section-level genome sequencing and comparative genomics of Aspergillus sections Usti and Cavernicolus.</title>
        <authorList>
            <consortium name="Lawrence Berkeley National Laboratory"/>
            <person name="Nybo J.L."/>
            <person name="Vesth T.C."/>
            <person name="Theobald S."/>
            <person name="Frisvad J.C."/>
            <person name="Larsen T.O."/>
            <person name="Kjaerboelling I."/>
            <person name="Rothschild-Mancinelli K."/>
            <person name="Lyhne E.K."/>
            <person name="Kogle M.E."/>
            <person name="Barry K."/>
            <person name="Clum A."/>
            <person name="Na H."/>
            <person name="Ledsgaard L."/>
            <person name="Lin J."/>
            <person name="Lipzen A."/>
            <person name="Kuo A."/>
            <person name="Riley R."/>
            <person name="Mondo S."/>
            <person name="LaButti K."/>
            <person name="Haridas S."/>
            <person name="Pangalinan J."/>
            <person name="Salamov A.A."/>
            <person name="Simmons B.A."/>
            <person name="Magnuson J.K."/>
            <person name="Chen J."/>
            <person name="Drula E."/>
            <person name="Henrissat B."/>
            <person name="Wiebenga A."/>
            <person name="Lubbers R.J."/>
            <person name="Gomes A.C."/>
            <person name="Makela M.R."/>
            <person name="Stajich J."/>
            <person name="Grigoriev I.V."/>
            <person name="Mortensen U.H."/>
            <person name="De vries R.P."/>
            <person name="Baker S.E."/>
            <person name="Andersen M.R."/>
        </authorList>
    </citation>
    <scope>NUCLEOTIDE SEQUENCE [LARGE SCALE GENOMIC DNA]</scope>
    <source>
        <strain evidence="10 11">CBS 600.67</strain>
    </source>
</reference>
<dbReference type="InterPro" id="IPR000262">
    <property type="entry name" value="FMN-dep_DH"/>
</dbReference>
<accession>A0ABR4ICP2</accession>
<dbReference type="PANTHER" id="PTHR10578:SF104">
    <property type="entry name" value="CYTOCHROME B2, MITOCHONDRIAL-RELATED"/>
    <property type="match status" value="1"/>
</dbReference>
<name>A0ABR4ICP2_9EURO</name>
<dbReference type="SMART" id="SM01117">
    <property type="entry name" value="Cyt-b5"/>
    <property type="match status" value="1"/>
</dbReference>
<comment type="similarity">
    <text evidence="6">Belongs to the cytochrome b5 family.</text>
</comment>
<dbReference type="PROSITE" id="PS50255">
    <property type="entry name" value="CYTOCHROME_B5_2"/>
    <property type="match status" value="1"/>
</dbReference>
<keyword evidence="3 6" id="KW-0479">Metal-binding</keyword>
<feature type="region of interest" description="Disordered" evidence="7">
    <location>
        <begin position="283"/>
        <end position="309"/>
    </location>
</feature>
<comment type="caution">
    <text evidence="10">The sequence shown here is derived from an EMBL/GenBank/DDBJ whole genome shotgun (WGS) entry which is preliminary data.</text>
</comment>
<dbReference type="InterPro" id="IPR008259">
    <property type="entry name" value="FMN_hydac_DH_AS"/>
</dbReference>
<dbReference type="InterPro" id="IPR001199">
    <property type="entry name" value="Cyt_B5-like_heme/steroid-bd"/>
</dbReference>
<dbReference type="InterPro" id="IPR013785">
    <property type="entry name" value="Aldolase_TIM"/>
</dbReference>
<feature type="compositionally biased region" description="Acidic residues" evidence="7">
    <location>
        <begin position="286"/>
        <end position="302"/>
    </location>
</feature>
<dbReference type="PANTHER" id="PTHR10578">
    <property type="entry name" value="S -2-HYDROXY-ACID OXIDASE-RELATED"/>
    <property type="match status" value="1"/>
</dbReference>
<feature type="domain" description="Cytochrome b5 heme-binding" evidence="8">
    <location>
        <begin position="1"/>
        <end position="78"/>
    </location>
</feature>
<dbReference type="PROSITE" id="PS51349">
    <property type="entry name" value="FMN_HYDROXY_ACID_DH_2"/>
    <property type="match status" value="1"/>
</dbReference>
<evidence type="ECO:0000256" key="4">
    <source>
        <dbReference type="ARBA" id="ARBA00023002"/>
    </source>
</evidence>
<keyword evidence="4" id="KW-0560">Oxidoreductase</keyword>
<evidence type="ECO:0000256" key="2">
    <source>
        <dbReference type="ARBA" id="ARBA00022617"/>
    </source>
</evidence>
<dbReference type="PROSITE" id="PS00191">
    <property type="entry name" value="CYTOCHROME_B5_1"/>
    <property type="match status" value="1"/>
</dbReference>
<evidence type="ECO:0000256" key="7">
    <source>
        <dbReference type="SAM" id="MobiDB-lite"/>
    </source>
</evidence>
<dbReference type="Pfam" id="PF01070">
    <property type="entry name" value="FMN_dh"/>
    <property type="match status" value="1"/>
</dbReference>
<evidence type="ECO:0000256" key="5">
    <source>
        <dbReference type="ARBA" id="ARBA00023004"/>
    </source>
</evidence>
<protein>
    <submittedName>
        <fullName evidence="10">Oxidoreductase</fullName>
    </submittedName>
</protein>
<feature type="domain" description="FMN hydroxy acid dehydrogenase" evidence="9">
    <location>
        <begin position="100"/>
        <end position="470"/>
    </location>
</feature>
<evidence type="ECO:0000259" key="8">
    <source>
        <dbReference type="PROSITE" id="PS50255"/>
    </source>
</evidence>
<dbReference type="Pfam" id="PF00173">
    <property type="entry name" value="Cyt-b5"/>
    <property type="match status" value="1"/>
</dbReference>
<dbReference type="Gene3D" id="3.20.20.70">
    <property type="entry name" value="Aldolase class I"/>
    <property type="match status" value="1"/>
</dbReference>
<keyword evidence="2 6" id="KW-0349">Heme</keyword>
<dbReference type="InterPro" id="IPR036400">
    <property type="entry name" value="Cyt_B5-like_heme/steroid_sf"/>
</dbReference>
<evidence type="ECO:0000313" key="11">
    <source>
        <dbReference type="Proteomes" id="UP001610335"/>
    </source>
</evidence>
<dbReference type="InterPro" id="IPR037396">
    <property type="entry name" value="FMN_HAD"/>
</dbReference>
<evidence type="ECO:0000256" key="3">
    <source>
        <dbReference type="ARBA" id="ARBA00022723"/>
    </source>
</evidence>
<gene>
    <name evidence="10" type="ORF">BDW59DRAFT_172557</name>
</gene>
<dbReference type="PROSITE" id="PS00557">
    <property type="entry name" value="FMN_HYDROXY_ACID_DH_1"/>
    <property type="match status" value="1"/>
</dbReference>
<keyword evidence="5 6" id="KW-0408">Iron</keyword>
<dbReference type="Proteomes" id="UP001610335">
    <property type="component" value="Unassembled WGS sequence"/>
</dbReference>
<comment type="cofactor">
    <cofactor evidence="1">
        <name>FMN</name>
        <dbReference type="ChEBI" id="CHEBI:58210"/>
    </cofactor>
</comment>
<keyword evidence="11" id="KW-1185">Reference proteome</keyword>
<dbReference type="SUPFAM" id="SSF55856">
    <property type="entry name" value="Cytochrome b5-like heme/steroid binding domain"/>
    <property type="match status" value="1"/>
</dbReference>
<dbReference type="EMBL" id="JBFXLS010000039">
    <property type="protein sequence ID" value="KAL2825059.1"/>
    <property type="molecule type" value="Genomic_DNA"/>
</dbReference>